<proteinExistence type="predicted"/>
<dbReference type="AlphaFoldDB" id="A0A1M5TZK9"/>
<dbReference type="Proteomes" id="UP000186132">
    <property type="component" value="Unassembled WGS sequence"/>
</dbReference>
<evidence type="ECO:0000313" key="2">
    <source>
        <dbReference type="EMBL" id="SHH56189.1"/>
    </source>
</evidence>
<keyword evidence="3" id="KW-1185">Reference proteome</keyword>
<dbReference type="RefSeq" id="WP_073392286.1">
    <property type="nucleotide sequence ID" value="NZ_FQVU01000007.1"/>
</dbReference>
<evidence type="ECO:0000313" key="3">
    <source>
        <dbReference type="Proteomes" id="UP000186132"/>
    </source>
</evidence>
<gene>
    <name evidence="2" type="ORF">SAMN05443575_4089</name>
</gene>
<organism evidence="2 3">
    <name type="scientific">Jatrophihabitans endophyticus</name>
    <dbReference type="NCBI Taxonomy" id="1206085"/>
    <lineage>
        <taxon>Bacteria</taxon>
        <taxon>Bacillati</taxon>
        <taxon>Actinomycetota</taxon>
        <taxon>Actinomycetes</taxon>
        <taxon>Jatrophihabitantales</taxon>
        <taxon>Jatrophihabitantaceae</taxon>
        <taxon>Jatrophihabitans</taxon>
    </lineage>
</organism>
<feature type="signal peptide" evidence="1">
    <location>
        <begin position="1"/>
        <end position="29"/>
    </location>
</feature>
<accession>A0A1M5TZK9</accession>
<evidence type="ECO:0000256" key="1">
    <source>
        <dbReference type="SAM" id="SignalP"/>
    </source>
</evidence>
<feature type="chain" id="PRO_5012838776" evidence="1">
    <location>
        <begin position="30"/>
        <end position="179"/>
    </location>
</feature>
<dbReference type="EMBL" id="FQVU01000007">
    <property type="protein sequence ID" value="SHH56189.1"/>
    <property type="molecule type" value="Genomic_DNA"/>
</dbReference>
<sequence length="179" mass="17653">MRALRSRVAVVASAGVLLGVVAVPQCASARPAARGTRPQTLTSARWSAVASPNAVGGRTGALQVPMSVLGGNQYFWVTNVGTTRLTDAAVTVTYSVTASTGLGVGSLQLLACTGAGAAWNETTGACVGGTTQLLATTAAAPTASTVVPAAPGGALRIQLHAVSLSVAVTAAVSVTVVRR</sequence>
<dbReference type="STRING" id="1206085.SAMN05443575_4089"/>
<name>A0A1M5TZK9_9ACTN</name>
<keyword evidence="1" id="KW-0732">Signal</keyword>
<protein>
    <submittedName>
        <fullName evidence="2">Uncharacterized protein</fullName>
    </submittedName>
</protein>
<reference evidence="2 3" key="1">
    <citation type="submission" date="2016-11" db="EMBL/GenBank/DDBJ databases">
        <authorList>
            <person name="Jaros S."/>
            <person name="Januszkiewicz K."/>
            <person name="Wedrychowicz H."/>
        </authorList>
    </citation>
    <scope>NUCLEOTIDE SEQUENCE [LARGE SCALE GENOMIC DNA]</scope>
    <source>
        <strain evidence="2 3">DSM 45627</strain>
    </source>
</reference>